<dbReference type="InterPro" id="IPR039195">
    <property type="entry name" value="ANKRD40"/>
</dbReference>
<dbReference type="InParanoid" id="A0A1X7VU51"/>
<feature type="compositionally biased region" description="Basic and acidic residues" evidence="1">
    <location>
        <begin position="15"/>
        <end position="26"/>
    </location>
</feature>
<protein>
    <recommendedName>
        <fullName evidence="4">Homeobox domain-containing protein</fullName>
    </recommendedName>
</protein>
<dbReference type="PANTHER" id="PTHR24192:SF3">
    <property type="entry name" value="ANKYRIN REPEAT DOMAIN 40"/>
    <property type="match status" value="1"/>
</dbReference>
<proteinExistence type="predicted"/>
<evidence type="ECO:0000256" key="1">
    <source>
        <dbReference type="SAM" id="MobiDB-lite"/>
    </source>
</evidence>
<name>A0A1X7VU51_AMPQE</name>
<dbReference type="PANTHER" id="PTHR24192">
    <property type="entry name" value="ANKYRIN REPEAT DOMAIN 40"/>
    <property type="match status" value="1"/>
</dbReference>
<evidence type="ECO:0008006" key="4">
    <source>
        <dbReference type="Google" id="ProtNLM"/>
    </source>
</evidence>
<dbReference type="EnsemblMetazoa" id="Aqu2.1.43385_001">
    <property type="protein sequence ID" value="Aqu2.1.43385_001"/>
    <property type="gene ID" value="Aqu2.1.43385"/>
</dbReference>
<dbReference type="InterPro" id="IPR009057">
    <property type="entry name" value="Homeodomain-like_sf"/>
</dbReference>
<gene>
    <name evidence="2" type="primary">109582599</name>
</gene>
<dbReference type="AlphaFoldDB" id="A0A1X7VU51"/>
<dbReference type="Proteomes" id="UP000007879">
    <property type="component" value="Unassembled WGS sequence"/>
</dbReference>
<feature type="region of interest" description="Disordered" evidence="1">
    <location>
        <begin position="1"/>
        <end position="72"/>
    </location>
</feature>
<dbReference type="EnsemblMetazoa" id="XM_019997411.1">
    <property type="protein sequence ID" value="XP_019852970.1"/>
    <property type="gene ID" value="LOC109582599"/>
</dbReference>
<evidence type="ECO:0000313" key="3">
    <source>
        <dbReference type="Proteomes" id="UP000007879"/>
    </source>
</evidence>
<feature type="compositionally biased region" description="Acidic residues" evidence="1">
    <location>
        <begin position="27"/>
        <end position="44"/>
    </location>
</feature>
<reference evidence="3" key="1">
    <citation type="journal article" date="2010" name="Nature">
        <title>The Amphimedon queenslandica genome and the evolution of animal complexity.</title>
        <authorList>
            <person name="Srivastava M."/>
            <person name="Simakov O."/>
            <person name="Chapman J."/>
            <person name="Fahey B."/>
            <person name="Gauthier M.E."/>
            <person name="Mitros T."/>
            <person name="Richards G.S."/>
            <person name="Conaco C."/>
            <person name="Dacre M."/>
            <person name="Hellsten U."/>
            <person name="Larroux C."/>
            <person name="Putnam N.H."/>
            <person name="Stanke M."/>
            <person name="Adamska M."/>
            <person name="Darling A."/>
            <person name="Degnan S.M."/>
            <person name="Oakley T.H."/>
            <person name="Plachetzki D.C."/>
            <person name="Zhai Y."/>
            <person name="Adamski M."/>
            <person name="Calcino A."/>
            <person name="Cummins S.F."/>
            <person name="Goodstein D.M."/>
            <person name="Harris C."/>
            <person name="Jackson D.J."/>
            <person name="Leys S.P."/>
            <person name="Shu S."/>
            <person name="Woodcroft B.J."/>
            <person name="Vervoort M."/>
            <person name="Kosik K.S."/>
            <person name="Manning G."/>
            <person name="Degnan B.M."/>
            <person name="Rokhsar D.S."/>
        </authorList>
    </citation>
    <scope>NUCLEOTIDE SEQUENCE [LARGE SCALE GENOMIC DNA]</scope>
</reference>
<dbReference type="Gene3D" id="1.10.10.60">
    <property type="entry name" value="Homeodomain-like"/>
    <property type="match status" value="1"/>
</dbReference>
<keyword evidence="3" id="KW-1185">Reference proteome</keyword>
<dbReference type="CDD" id="cd00086">
    <property type="entry name" value="homeodomain"/>
    <property type="match status" value="1"/>
</dbReference>
<dbReference type="InterPro" id="IPR001356">
    <property type="entry name" value="HD"/>
</dbReference>
<organism evidence="2">
    <name type="scientific">Amphimedon queenslandica</name>
    <name type="common">Sponge</name>
    <dbReference type="NCBI Taxonomy" id="400682"/>
    <lineage>
        <taxon>Eukaryota</taxon>
        <taxon>Metazoa</taxon>
        <taxon>Porifera</taxon>
        <taxon>Demospongiae</taxon>
        <taxon>Heteroscleromorpha</taxon>
        <taxon>Haplosclerida</taxon>
        <taxon>Niphatidae</taxon>
        <taxon>Amphimedon</taxon>
    </lineage>
</organism>
<accession>A0A1X7VU51</accession>
<dbReference type="OrthoDB" id="194358at2759"/>
<dbReference type="KEGG" id="aqu:109582599"/>
<evidence type="ECO:0000313" key="2">
    <source>
        <dbReference type="EnsemblMetazoa" id="Aqu2.1.43385_001"/>
    </source>
</evidence>
<feature type="compositionally biased region" description="Gly residues" evidence="1">
    <location>
        <begin position="49"/>
        <end position="59"/>
    </location>
</feature>
<dbReference type="eggNOG" id="KOG0307">
    <property type="taxonomic scope" value="Eukaryota"/>
</dbReference>
<dbReference type="STRING" id="400682.A0A1X7VU51"/>
<sequence length="352" mass="38492">MNSNGANSDAANPLEDVHVEVEHIQPEEEENDEDSGETDGEITSEIDGGNVGQGMGMGPYSGNSTHLMPPPPQLLQQQKVQLFTRVQGKRTVILPHQKKILEEFYKTGMVSASHNLHHLHEAAADQTGLELYVIKNWVRNRRRPSAAQKRQEIQEVGTQLANNSQLIQQHSPLTTLSNIPISNSITTVTLPNPIHAPHTPPILTIPEAKRICFDGSNSSKIATVKVRIADSGETDFIEVDIQTFSYIDLLRNICEELEVSPDDVSKIRKLPNVLIRKDKDISRLENGQELELVLKGGGAGNSSIQQTLMTLNPFPGTSSVQLIPLMSTADSNTLLTLENTGQGNESAGSNHS</sequence>
<reference evidence="2" key="2">
    <citation type="submission" date="2017-05" db="UniProtKB">
        <authorList>
            <consortium name="EnsemblMetazoa"/>
        </authorList>
    </citation>
    <scope>IDENTIFICATION</scope>
</reference>
<dbReference type="GO" id="GO:0003677">
    <property type="term" value="F:DNA binding"/>
    <property type="evidence" value="ECO:0007669"/>
    <property type="project" value="InterPro"/>
</dbReference>
<feature type="compositionally biased region" description="Polar residues" evidence="1">
    <location>
        <begin position="1"/>
        <end position="10"/>
    </location>
</feature>
<dbReference type="SUPFAM" id="SSF46689">
    <property type="entry name" value="Homeodomain-like"/>
    <property type="match status" value="1"/>
</dbReference>